<dbReference type="PANTHER" id="PTHR24408:SF58">
    <property type="entry name" value="TRANSCRIPTION FACTOR (TFIIIA), PUTATIVE (AFU_ORTHOLOGUE AFUA_1G05150)-RELATED"/>
    <property type="match status" value="1"/>
</dbReference>
<dbReference type="Pfam" id="PF02892">
    <property type="entry name" value="zf-BED"/>
    <property type="match status" value="1"/>
</dbReference>
<dbReference type="InterPro" id="IPR003656">
    <property type="entry name" value="Znf_BED"/>
</dbReference>
<gene>
    <name evidence="8" type="ORF">K466DRAFT_358769</name>
</gene>
<evidence type="ECO:0000313" key="8">
    <source>
        <dbReference type="EMBL" id="TFK90908.1"/>
    </source>
</evidence>
<dbReference type="PANTHER" id="PTHR24408">
    <property type="entry name" value="ZINC FINGER PROTEIN"/>
    <property type="match status" value="1"/>
</dbReference>
<keyword evidence="9" id="KW-1185">Reference proteome</keyword>
<dbReference type="Proteomes" id="UP000308197">
    <property type="component" value="Unassembled WGS sequence"/>
</dbReference>
<evidence type="ECO:0000256" key="6">
    <source>
        <dbReference type="SAM" id="MobiDB-lite"/>
    </source>
</evidence>
<protein>
    <recommendedName>
        <fullName evidence="7">C2H2-type domain-containing protein</fullName>
    </recommendedName>
</protein>
<dbReference type="GO" id="GO:0043565">
    <property type="term" value="F:sequence-specific DNA binding"/>
    <property type="evidence" value="ECO:0007669"/>
    <property type="project" value="TreeGrafter"/>
</dbReference>
<dbReference type="Gene3D" id="3.30.160.60">
    <property type="entry name" value="Classic Zinc Finger"/>
    <property type="match status" value="2"/>
</dbReference>
<keyword evidence="4" id="KW-0862">Zinc</keyword>
<dbReference type="SMART" id="SM00355">
    <property type="entry name" value="ZnF_C2H2"/>
    <property type="match status" value="2"/>
</dbReference>
<accession>A0A5C3PSV6</accession>
<dbReference type="InParanoid" id="A0A5C3PSV6"/>
<dbReference type="GO" id="GO:0000981">
    <property type="term" value="F:DNA-binding transcription factor activity, RNA polymerase II-specific"/>
    <property type="evidence" value="ECO:0007669"/>
    <property type="project" value="TreeGrafter"/>
</dbReference>
<evidence type="ECO:0000313" key="9">
    <source>
        <dbReference type="Proteomes" id="UP000308197"/>
    </source>
</evidence>
<name>A0A5C3PSV6_9APHY</name>
<evidence type="ECO:0000256" key="4">
    <source>
        <dbReference type="ARBA" id="ARBA00022833"/>
    </source>
</evidence>
<evidence type="ECO:0000256" key="5">
    <source>
        <dbReference type="PROSITE-ProRule" id="PRU00042"/>
    </source>
</evidence>
<reference evidence="8 9" key="1">
    <citation type="journal article" date="2019" name="Nat. Ecol. Evol.">
        <title>Megaphylogeny resolves global patterns of mushroom evolution.</title>
        <authorList>
            <person name="Varga T."/>
            <person name="Krizsan K."/>
            <person name="Foldi C."/>
            <person name="Dima B."/>
            <person name="Sanchez-Garcia M."/>
            <person name="Sanchez-Ramirez S."/>
            <person name="Szollosi G.J."/>
            <person name="Szarkandi J.G."/>
            <person name="Papp V."/>
            <person name="Albert L."/>
            <person name="Andreopoulos W."/>
            <person name="Angelini C."/>
            <person name="Antonin V."/>
            <person name="Barry K.W."/>
            <person name="Bougher N.L."/>
            <person name="Buchanan P."/>
            <person name="Buyck B."/>
            <person name="Bense V."/>
            <person name="Catcheside P."/>
            <person name="Chovatia M."/>
            <person name="Cooper J."/>
            <person name="Damon W."/>
            <person name="Desjardin D."/>
            <person name="Finy P."/>
            <person name="Geml J."/>
            <person name="Haridas S."/>
            <person name="Hughes K."/>
            <person name="Justo A."/>
            <person name="Karasinski D."/>
            <person name="Kautmanova I."/>
            <person name="Kiss B."/>
            <person name="Kocsube S."/>
            <person name="Kotiranta H."/>
            <person name="LaButti K.M."/>
            <person name="Lechner B.E."/>
            <person name="Liimatainen K."/>
            <person name="Lipzen A."/>
            <person name="Lukacs Z."/>
            <person name="Mihaltcheva S."/>
            <person name="Morgado L.N."/>
            <person name="Niskanen T."/>
            <person name="Noordeloos M.E."/>
            <person name="Ohm R.A."/>
            <person name="Ortiz-Santana B."/>
            <person name="Ovrebo C."/>
            <person name="Racz N."/>
            <person name="Riley R."/>
            <person name="Savchenko A."/>
            <person name="Shiryaev A."/>
            <person name="Soop K."/>
            <person name="Spirin V."/>
            <person name="Szebenyi C."/>
            <person name="Tomsovsky M."/>
            <person name="Tulloss R.E."/>
            <person name="Uehling J."/>
            <person name="Grigoriev I.V."/>
            <person name="Vagvolgyi C."/>
            <person name="Papp T."/>
            <person name="Martin F.M."/>
            <person name="Miettinen O."/>
            <person name="Hibbett D.S."/>
            <person name="Nagy L.G."/>
        </authorList>
    </citation>
    <scope>NUCLEOTIDE SEQUENCE [LARGE SCALE GENOMIC DNA]</scope>
    <source>
        <strain evidence="8 9">HHB13444</strain>
    </source>
</reference>
<dbReference type="GO" id="GO:0005634">
    <property type="term" value="C:nucleus"/>
    <property type="evidence" value="ECO:0007669"/>
    <property type="project" value="TreeGrafter"/>
</dbReference>
<dbReference type="Pfam" id="PF00096">
    <property type="entry name" value="zf-C2H2"/>
    <property type="match status" value="1"/>
</dbReference>
<dbReference type="SUPFAM" id="SSF57667">
    <property type="entry name" value="beta-beta-alpha zinc fingers"/>
    <property type="match status" value="1"/>
</dbReference>
<evidence type="ECO:0000256" key="3">
    <source>
        <dbReference type="ARBA" id="ARBA00022771"/>
    </source>
</evidence>
<keyword evidence="3 5" id="KW-0863">Zinc-finger</keyword>
<evidence type="ECO:0000256" key="1">
    <source>
        <dbReference type="ARBA" id="ARBA00022723"/>
    </source>
</evidence>
<keyword evidence="2" id="KW-0677">Repeat</keyword>
<dbReference type="EMBL" id="ML211033">
    <property type="protein sequence ID" value="TFK90908.1"/>
    <property type="molecule type" value="Genomic_DNA"/>
</dbReference>
<dbReference type="PROSITE" id="PS50157">
    <property type="entry name" value="ZINC_FINGER_C2H2_2"/>
    <property type="match status" value="2"/>
</dbReference>
<feature type="region of interest" description="Disordered" evidence="6">
    <location>
        <begin position="36"/>
        <end position="62"/>
    </location>
</feature>
<dbReference type="InterPro" id="IPR013087">
    <property type="entry name" value="Znf_C2H2_type"/>
</dbReference>
<feature type="region of interest" description="Disordered" evidence="6">
    <location>
        <begin position="182"/>
        <end position="201"/>
    </location>
</feature>
<feature type="compositionally biased region" description="Polar residues" evidence="6">
    <location>
        <begin position="43"/>
        <end position="62"/>
    </location>
</feature>
<organism evidence="8 9">
    <name type="scientific">Polyporus arcularius HHB13444</name>
    <dbReference type="NCBI Taxonomy" id="1314778"/>
    <lineage>
        <taxon>Eukaryota</taxon>
        <taxon>Fungi</taxon>
        <taxon>Dikarya</taxon>
        <taxon>Basidiomycota</taxon>
        <taxon>Agaricomycotina</taxon>
        <taxon>Agaricomycetes</taxon>
        <taxon>Polyporales</taxon>
        <taxon>Polyporaceae</taxon>
        <taxon>Polyporus</taxon>
    </lineage>
</organism>
<dbReference type="GO" id="GO:0008270">
    <property type="term" value="F:zinc ion binding"/>
    <property type="evidence" value="ECO:0007669"/>
    <property type="project" value="UniProtKB-KW"/>
</dbReference>
<evidence type="ECO:0000259" key="7">
    <source>
        <dbReference type="PROSITE" id="PS50157"/>
    </source>
</evidence>
<proteinExistence type="predicted"/>
<dbReference type="AlphaFoldDB" id="A0A5C3PSV6"/>
<keyword evidence="1" id="KW-0479">Metal-binding</keyword>
<sequence>MYDARKCDIYASTPSVSISEFEVDWYDRLASQDGFAVPPPPTTDMTASAVTDASSDTPSSVPFSEFEVDTDAWLASQDSFPVAPPPTTALASAGPSDMGENYQAWPTMSPWTAQSTGRVSPGDTIFSTMPLLPSSGSADSLANFVGTLTPTPGHAQLCGTSFTTIPPPASAMSETLQADVPAMAGPSRTPRRTKTPQSVGQKGKLYQCESCEVSCTRKFNLRQHIREHHDSTFQKFKCEHCGKKYVRSNELRRHVRSRHPDDVANVSQ</sequence>
<evidence type="ECO:0000256" key="2">
    <source>
        <dbReference type="ARBA" id="ARBA00022737"/>
    </source>
</evidence>
<dbReference type="InterPro" id="IPR036236">
    <property type="entry name" value="Znf_C2H2_sf"/>
</dbReference>
<dbReference type="STRING" id="1314778.A0A5C3PSV6"/>
<feature type="domain" description="C2H2-type" evidence="7">
    <location>
        <begin position="206"/>
        <end position="228"/>
    </location>
</feature>
<feature type="domain" description="C2H2-type" evidence="7">
    <location>
        <begin position="236"/>
        <end position="264"/>
    </location>
</feature>
<dbReference type="PROSITE" id="PS00028">
    <property type="entry name" value="ZINC_FINGER_C2H2_1"/>
    <property type="match status" value="1"/>
</dbReference>